<name>A0A6C2CEB7_9RHOO</name>
<dbReference type="GO" id="GO:0016020">
    <property type="term" value="C:membrane"/>
    <property type="evidence" value="ECO:0007669"/>
    <property type="project" value="UniProtKB-SubCell"/>
</dbReference>
<evidence type="ECO:0000259" key="6">
    <source>
        <dbReference type="Pfam" id="PF04116"/>
    </source>
</evidence>
<keyword evidence="2 5" id="KW-0812">Transmembrane</keyword>
<comment type="caution">
    <text evidence="7">The sequence shown here is derived from an EMBL/GenBank/DDBJ whole genome shotgun (WGS) entry which is preliminary data.</text>
</comment>
<feature type="transmembrane region" description="Helical" evidence="5">
    <location>
        <begin position="145"/>
        <end position="171"/>
    </location>
</feature>
<reference evidence="7 8" key="1">
    <citation type="submission" date="2019-01" db="EMBL/GenBank/DDBJ databases">
        <title>Zoogloea oleivorans genome sequencing and assembly.</title>
        <authorList>
            <person name="Tancsics A."/>
            <person name="Farkas M."/>
            <person name="Kriszt B."/>
            <person name="Maroti G."/>
            <person name="Horvath B."/>
        </authorList>
    </citation>
    <scope>NUCLEOTIDE SEQUENCE [LARGE SCALE GENOMIC DNA]</scope>
    <source>
        <strain evidence="7 8">Buc</strain>
    </source>
</reference>
<dbReference type="Pfam" id="PF04116">
    <property type="entry name" value="FA_hydroxylase"/>
    <property type="match status" value="1"/>
</dbReference>
<dbReference type="PANTHER" id="PTHR11863">
    <property type="entry name" value="STEROL DESATURASE"/>
    <property type="match status" value="1"/>
</dbReference>
<feature type="transmembrane region" description="Helical" evidence="5">
    <location>
        <begin position="86"/>
        <end position="108"/>
    </location>
</feature>
<feature type="transmembrane region" description="Helical" evidence="5">
    <location>
        <begin position="50"/>
        <end position="74"/>
    </location>
</feature>
<dbReference type="Proteomes" id="UP000389128">
    <property type="component" value="Unassembled WGS sequence"/>
</dbReference>
<evidence type="ECO:0000256" key="3">
    <source>
        <dbReference type="ARBA" id="ARBA00022989"/>
    </source>
</evidence>
<evidence type="ECO:0000256" key="2">
    <source>
        <dbReference type="ARBA" id="ARBA00022692"/>
    </source>
</evidence>
<evidence type="ECO:0000256" key="5">
    <source>
        <dbReference type="SAM" id="Phobius"/>
    </source>
</evidence>
<dbReference type="EMBL" id="SDKK01000033">
    <property type="protein sequence ID" value="TYC52390.1"/>
    <property type="molecule type" value="Genomic_DNA"/>
</dbReference>
<dbReference type="OrthoDB" id="9770329at2"/>
<evidence type="ECO:0000256" key="4">
    <source>
        <dbReference type="ARBA" id="ARBA00023136"/>
    </source>
</evidence>
<proteinExistence type="predicted"/>
<dbReference type="InterPro" id="IPR006694">
    <property type="entry name" value="Fatty_acid_hydroxylase"/>
</dbReference>
<feature type="domain" description="Fatty acid hydroxylase" evidence="6">
    <location>
        <begin position="94"/>
        <end position="231"/>
    </location>
</feature>
<keyword evidence="4 5" id="KW-0472">Membrane</keyword>
<evidence type="ECO:0000313" key="8">
    <source>
        <dbReference type="Proteomes" id="UP000389128"/>
    </source>
</evidence>
<organism evidence="7 8">
    <name type="scientific">Zoogloea oleivorans</name>
    <dbReference type="NCBI Taxonomy" id="1552750"/>
    <lineage>
        <taxon>Bacteria</taxon>
        <taxon>Pseudomonadati</taxon>
        <taxon>Pseudomonadota</taxon>
        <taxon>Betaproteobacteria</taxon>
        <taxon>Rhodocyclales</taxon>
        <taxon>Zoogloeaceae</taxon>
        <taxon>Zoogloea</taxon>
    </lineage>
</organism>
<protein>
    <submittedName>
        <fullName evidence="7">Fatty acid hydroxylase family protein</fullName>
    </submittedName>
</protein>
<comment type="subcellular location">
    <subcellularLocation>
        <location evidence="1">Membrane</location>
    </subcellularLocation>
</comment>
<dbReference type="AlphaFoldDB" id="A0A6C2CEB7"/>
<dbReference type="GO" id="GO:0016491">
    <property type="term" value="F:oxidoreductase activity"/>
    <property type="evidence" value="ECO:0007669"/>
    <property type="project" value="InterPro"/>
</dbReference>
<evidence type="ECO:0000256" key="1">
    <source>
        <dbReference type="ARBA" id="ARBA00004370"/>
    </source>
</evidence>
<sequence length="278" mass="30452">MISQEALVAAGAAFSLIVMVGGVAVALGMEALAPRRVRSGPRLWRWINNLGLAAVNEGLLYAVAPFAVAVAMSMTGGQNIGLLPRLGVSSLTAFVATVLCLEFAGYWIHRLFHAVPVLWRIHAVHHADVDVDATTAHRHHPLEPLIVTALLMPVVLLLGPAPTITLFYGFLRTSIAAFSHANLRLSEALEQALGWVVVTPDFHRVHHSAVRPFTDSNFSNTVPLFDHLFGTARSWSDAQQTSMRLGLEYWRDPVDSRIDRLLVAPLAYSSRFGRDRVN</sequence>
<dbReference type="InterPro" id="IPR050307">
    <property type="entry name" value="Sterol_Desaturase_Related"/>
</dbReference>
<dbReference type="GO" id="GO:0005506">
    <property type="term" value="F:iron ion binding"/>
    <property type="evidence" value="ECO:0007669"/>
    <property type="project" value="InterPro"/>
</dbReference>
<dbReference type="GO" id="GO:0008610">
    <property type="term" value="P:lipid biosynthetic process"/>
    <property type="evidence" value="ECO:0007669"/>
    <property type="project" value="InterPro"/>
</dbReference>
<keyword evidence="3 5" id="KW-1133">Transmembrane helix</keyword>
<evidence type="ECO:0000313" key="7">
    <source>
        <dbReference type="EMBL" id="TYC52390.1"/>
    </source>
</evidence>
<keyword evidence="8" id="KW-1185">Reference proteome</keyword>
<accession>A0A6C2CEB7</accession>
<gene>
    <name evidence="7" type="ORF">ETQ85_22925</name>
</gene>
<feature type="transmembrane region" description="Helical" evidence="5">
    <location>
        <begin position="6"/>
        <end position="29"/>
    </location>
</feature>